<dbReference type="AlphaFoldDB" id="A0A918JBS6"/>
<evidence type="ECO:0000313" key="1">
    <source>
        <dbReference type="EMBL" id="GGW59081.1"/>
    </source>
</evidence>
<sequence length="66" mass="7095">MPVYSFSEDERMDPDDAASVVTAETVGRALANALAEALIDVLWFIEMRCGGVRAAQRRGGARAPGR</sequence>
<protein>
    <submittedName>
        <fullName evidence="1">Uncharacterized protein</fullName>
    </submittedName>
</protein>
<organism evidence="1 2">
    <name type="scientific">Streptomyces lucensis JCM 4490</name>
    <dbReference type="NCBI Taxonomy" id="1306176"/>
    <lineage>
        <taxon>Bacteria</taxon>
        <taxon>Bacillati</taxon>
        <taxon>Actinomycetota</taxon>
        <taxon>Actinomycetes</taxon>
        <taxon>Kitasatosporales</taxon>
        <taxon>Streptomycetaceae</taxon>
        <taxon>Streptomyces</taxon>
    </lineage>
</organism>
<dbReference type="Proteomes" id="UP000620224">
    <property type="component" value="Unassembled WGS sequence"/>
</dbReference>
<dbReference type="EMBL" id="BMUE01000008">
    <property type="protein sequence ID" value="GGW59081.1"/>
    <property type="molecule type" value="Genomic_DNA"/>
</dbReference>
<accession>A0A918JBS6</accession>
<gene>
    <name evidence="1" type="ORF">GCM10010503_40310</name>
</gene>
<name>A0A918JBS6_9ACTN</name>
<keyword evidence="2" id="KW-1185">Reference proteome</keyword>
<reference evidence="1" key="1">
    <citation type="journal article" date="2014" name="Int. J. Syst. Evol. Microbiol.">
        <title>Complete genome sequence of Corynebacterium casei LMG S-19264T (=DSM 44701T), isolated from a smear-ripened cheese.</title>
        <authorList>
            <consortium name="US DOE Joint Genome Institute (JGI-PGF)"/>
            <person name="Walter F."/>
            <person name="Albersmeier A."/>
            <person name="Kalinowski J."/>
            <person name="Ruckert C."/>
        </authorList>
    </citation>
    <scope>NUCLEOTIDE SEQUENCE</scope>
    <source>
        <strain evidence="1">JCM 4490</strain>
    </source>
</reference>
<evidence type="ECO:0000313" key="2">
    <source>
        <dbReference type="Proteomes" id="UP000620224"/>
    </source>
</evidence>
<reference evidence="1" key="2">
    <citation type="submission" date="2020-09" db="EMBL/GenBank/DDBJ databases">
        <authorList>
            <person name="Sun Q."/>
            <person name="Ohkuma M."/>
        </authorList>
    </citation>
    <scope>NUCLEOTIDE SEQUENCE</scope>
    <source>
        <strain evidence="1">JCM 4490</strain>
    </source>
</reference>
<proteinExistence type="predicted"/>
<comment type="caution">
    <text evidence="1">The sequence shown here is derived from an EMBL/GenBank/DDBJ whole genome shotgun (WGS) entry which is preliminary data.</text>
</comment>